<dbReference type="AlphaFoldDB" id="A0AAN8S2K2"/>
<organism evidence="1 2">
    <name type="scientific">Polyplax serrata</name>
    <name type="common">Common mouse louse</name>
    <dbReference type="NCBI Taxonomy" id="468196"/>
    <lineage>
        <taxon>Eukaryota</taxon>
        <taxon>Metazoa</taxon>
        <taxon>Ecdysozoa</taxon>
        <taxon>Arthropoda</taxon>
        <taxon>Hexapoda</taxon>
        <taxon>Insecta</taxon>
        <taxon>Pterygota</taxon>
        <taxon>Neoptera</taxon>
        <taxon>Paraneoptera</taxon>
        <taxon>Psocodea</taxon>
        <taxon>Troctomorpha</taxon>
        <taxon>Phthiraptera</taxon>
        <taxon>Anoplura</taxon>
        <taxon>Polyplacidae</taxon>
        <taxon>Polyplax</taxon>
    </lineage>
</organism>
<comment type="caution">
    <text evidence="1">The sequence shown here is derived from an EMBL/GenBank/DDBJ whole genome shotgun (WGS) entry which is preliminary data.</text>
</comment>
<dbReference type="Proteomes" id="UP001372834">
    <property type="component" value="Unassembled WGS sequence"/>
</dbReference>
<reference evidence="1 2" key="1">
    <citation type="submission" date="2023-10" db="EMBL/GenBank/DDBJ databases">
        <title>Genomes of two closely related lineages of the louse Polyplax serrata with different host specificities.</title>
        <authorList>
            <person name="Martinu J."/>
            <person name="Tarabai H."/>
            <person name="Stefka J."/>
            <person name="Hypsa V."/>
        </authorList>
    </citation>
    <scope>NUCLEOTIDE SEQUENCE [LARGE SCALE GENOMIC DNA]</scope>
    <source>
        <strain evidence="1">HR10_N</strain>
    </source>
</reference>
<gene>
    <name evidence="1" type="ORF">RUM43_002259</name>
</gene>
<protein>
    <submittedName>
        <fullName evidence="1">Uncharacterized protein</fullName>
    </submittedName>
</protein>
<name>A0AAN8S2K2_POLSC</name>
<accession>A0AAN8S2K2</accession>
<proteinExistence type="predicted"/>
<evidence type="ECO:0000313" key="1">
    <source>
        <dbReference type="EMBL" id="KAK6628445.1"/>
    </source>
</evidence>
<sequence length="125" mass="14327">MNEHSLWNSNRSVDRQWLPDYDGQEKVTELVVTLKRTSEFVNFTPQHEGKWKCCVNFTVDTPTHAEVCPTKNPKDNGYSINGHVKHRWLKSNTKSVSDEMVFWQIQSTRTSHSWLGGPPVAAALT</sequence>
<dbReference type="EMBL" id="JAWJWE010000036">
    <property type="protein sequence ID" value="KAK6628445.1"/>
    <property type="molecule type" value="Genomic_DNA"/>
</dbReference>
<evidence type="ECO:0000313" key="2">
    <source>
        <dbReference type="Proteomes" id="UP001372834"/>
    </source>
</evidence>